<evidence type="ECO:0000256" key="5">
    <source>
        <dbReference type="SAM" id="MobiDB-lite"/>
    </source>
</evidence>
<dbReference type="PROSITE" id="PS50011">
    <property type="entry name" value="PROTEIN_KINASE_DOM"/>
    <property type="match status" value="1"/>
</dbReference>
<evidence type="ECO:0000256" key="3">
    <source>
        <dbReference type="ARBA" id="ARBA00022777"/>
    </source>
</evidence>
<keyword evidence="9" id="KW-1185">Reference proteome</keyword>
<sequence>MPDVEGTEFEERPTIESADGKTLAWPRGQGPTVTTDIEMPAVIDFAGRYSEQGLLGEGGVGTVSLHEDRQIGRHVAVKRLLPRAGQPLEPAQARRFVQEARVQAQLEHPAVVPVYDLGVDRGGEPWFSMKRVSGVTLAEVVDRLAAGEVDESWSRRRLLTALSQVCLAVDFAHERGVLHRDLKPENVMLGDYGEVYVLDWGLAKEFGQARARPPSASQEPVLPPLASARAGVLVEGKEQKPRCGQPHASVGDTALGERATRDGARGGSAGSQATNPGVIVGTPGFMPPEQIRGLPLAPTADVYALGAILFELLTLEPLQPIDEVPAMLRSALEGVELRPSIRAPARDLPPELDAIVVRALDPDPARRYPSARALNEAIEAFLDGQRDVELRSKLARAHAREAAGLLDSGEPGGRRQAMQAIGRALALDPNDRGAMTILHRILTQPPSQRPPAVARALELSAATQRGSAARVASLAYLSILLFLPLLFWAGIRDLAAALPFFIAMLIAGAISHFGNRDGKVSERTVTAVMIVSNIGIACTTTLFGALILLPAIAAVQATAFALTFTDWRRFTAVAAAILAVVVPLALELGGVTEASYQFGPEGMLVRPRAMVLTETTAIVFLALGSFGSIVIGAVTVAKVHAALLRAEEQLHTYAWQLQQLLPDGARDEPAPSC</sequence>
<keyword evidence="6" id="KW-0812">Transmembrane</keyword>
<accession>A0A2S9XAS6</accession>
<dbReference type="InterPro" id="IPR008271">
    <property type="entry name" value="Ser/Thr_kinase_AS"/>
</dbReference>
<dbReference type="GO" id="GO:0005524">
    <property type="term" value="F:ATP binding"/>
    <property type="evidence" value="ECO:0007669"/>
    <property type="project" value="UniProtKB-KW"/>
</dbReference>
<dbReference type="PROSITE" id="PS00108">
    <property type="entry name" value="PROTEIN_KINASE_ST"/>
    <property type="match status" value="1"/>
</dbReference>
<evidence type="ECO:0000256" key="1">
    <source>
        <dbReference type="ARBA" id="ARBA00022679"/>
    </source>
</evidence>
<evidence type="ECO:0000256" key="2">
    <source>
        <dbReference type="ARBA" id="ARBA00022741"/>
    </source>
</evidence>
<keyword evidence="6" id="KW-1133">Transmembrane helix</keyword>
<feature type="transmembrane region" description="Helical" evidence="6">
    <location>
        <begin position="617"/>
        <end position="637"/>
    </location>
</feature>
<feature type="transmembrane region" description="Helical" evidence="6">
    <location>
        <begin position="534"/>
        <end position="555"/>
    </location>
</feature>
<dbReference type="Gene3D" id="3.30.200.20">
    <property type="entry name" value="Phosphorylase Kinase, domain 1"/>
    <property type="match status" value="1"/>
</dbReference>
<dbReference type="Proteomes" id="UP000237968">
    <property type="component" value="Unassembled WGS sequence"/>
</dbReference>
<dbReference type="InterPro" id="IPR011009">
    <property type="entry name" value="Kinase-like_dom_sf"/>
</dbReference>
<keyword evidence="6" id="KW-0472">Membrane</keyword>
<reference evidence="8 9" key="1">
    <citation type="submission" date="2018-03" db="EMBL/GenBank/DDBJ databases">
        <title>Draft Genome Sequences of the Obligatory Marine Myxobacteria Enhygromyxa salina SWB005.</title>
        <authorList>
            <person name="Poehlein A."/>
            <person name="Moghaddam J.A."/>
            <person name="Harms H."/>
            <person name="Alanjari M."/>
            <person name="Koenig G.M."/>
            <person name="Daniel R."/>
            <person name="Schaeberle T.F."/>
        </authorList>
    </citation>
    <scope>NUCLEOTIDE SEQUENCE [LARGE SCALE GENOMIC DNA]</scope>
    <source>
        <strain evidence="8 9">SWB005</strain>
    </source>
</reference>
<dbReference type="EC" id="2.7.11.1" evidence="8"/>
<dbReference type="Gene3D" id="1.10.510.10">
    <property type="entry name" value="Transferase(Phosphotransferase) domain 1"/>
    <property type="match status" value="1"/>
</dbReference>
<keyword evidence="4" id="KW-0067">ATP-binding</keyword>
<dbReference type="SUPFAM" id="SSF56112">
    <property type="entry name" value="Protein kinase-like (PK-like)"/>
    <property type="match status" value="1"/>
</dbReference>
<dbReference type="GO" id="GO:0004674">
    <property type="term" value="F:protein serine/threonine kinase activity"/>
    <property type="evidence" value="ECO:0007669"/>
    <property type="project" value="UniProtKB-EC"/>
</dbReference>
<dbReference type="PANTHER" id="PTHR43289">
    <property type="entry name" value="MITOGEN-ACTIVATED PROTEIN KINASE KINASE KINASE 20-RELATED"/>
    <property type="match status" value="1"/>
</dbReference>
<feature type="domain" description="Protein kinase" evidence="7">
    <location>
        <begin position="49"/>
        <end position="382"/>
    </location>
</feature>
<dbReference type="EMBL" id="PVNK01000308">
    <property type="protein sequence ID" value="PRP89953.1"/>
    <property type="molecule type" value="Genomic_DNA"/>
</dbReference>
<dbReference type="InterPro" id="IPR000719">
    <property type="entry name" value="Prot_kinase_dom"/>
</dbReference>
<dbReference type="AlphaFoldDB" id="A0A2S9XAS6"/>
<dbReference type="SMART" id="SM00220">
    <property type="entry name" value="S_TKc"/>
    <property type="match status" value="1"/>
</dbReference>
<feature type="transmembrane region" description="Helical" evidence="6">
    <location>
        <begin position="567"/>
        <end position="586"/>
    </location>
</feature>
<dbReference type="CDD" id="cd14014">
    <property type="entry name" value="STKc_PknB_like"/>
    <property type="match status" value="1"/>
</dbReference>
<name>A0A2S9XAS6_9BACT</name>
<dbReference type="Pfam" id="PF00069">
    <property type="entry name" value="Pkinase"/>
    <property type="match status" value="2"/>
</dbReference>
<evidence type="ECO:0000313" key="9">
    <source>
        <dbReference type="Proteomes" id="UP000237968"/>
    </source>
</evidence>
<evidence type="ECO:0000256" key="4">
    <source>
        <dbReference type="ARBA" id="ARBA00022840"/>
    </source>
</evidence>
<evidence type="ECO:0000313" key="8">
    <source>
        <dbReference type="EMBL" id="PRP89953.1"/>
    </source>
</evidence>
<feature type="region of interest" description="Disordered" evidence="5">
    <location>
        <begin position="237"/>
        <end position="277"/>
    </location>
</feature>
<organism evidence="8 9">
    <name type="scientific">Enhygromyxa salina</name>
    <dbReference type="NCBI Taxonomy" id="215803"/>
    <lineage>
        <taxon>Bacteria</taxon>
        <taxon>Pseudomonadati</taxon>
        <taxon>Myxococcota</taxon>
        <taxon>Polyangia</taxon>
        <taxon>Nannocystales</taxon>
        <taxon>Nannocystaceae</taxon>
        <taxon>Enhygromyxa</taxon>
    </lineage>
</organism>
<comment type="caution">
    <text evidence="8">The sequence shown here is derived from an EMBL/GenBank/DDBJ whole genome shotgun (WGS) entry which is preliminary data.</text>
</comment>
<dbReference type="RefSeq" id="WP_181198471.1">
    <property type="nucleotide sequence ID" value="NZ_PVNK01000308.1"/>
</dbReference>
<evidence type="ECO:0000256" key="6">
    <source>
        <dbReference type="SAM" id="Phobius"/>
    </source>
</evidence>
<protein>
    <submittedName>
        <fullName evidence="8">Serine/threonine-protein kinase PknD</fullName>
        <ecNumber evidence="8">2.7.11.1</ecNumber>
    </submittedName>
</protein>
<proteinExistence type="predicted"/>
<feature type="transmembrane region" description="Helical" evidence="6">
    <location>
        <begin position="468"/>
        <end position="487"/>
    </location>
</feature>
<evidence type="ECO:0000259" key="7">
    <source>
        <dbReference type="PROSITE" id="PS50011"/>
    </source>
</evidence>
<keyword evidence="3 8" id="KW-0418">Kinase</keyword>
<gene>
    <name evidence="8" type="primary">pknD_6</name>
    <name evidence="8" type="ORF">ENSA5_68940</name>
</gene>
<keyword evidence="2" id="KW-0547">Nucleotide-binding</keyword>
<dbReference type="PANTHER" id="PTHR43289:SF6">
    <property type="entry name" value="SERINE_THREONINE-PROTEIN KINASE NEKL-3"/>
    <property type="match status" value="1"/>
</dbReference>
<feature type="transmembrane region" description="Helical" evidence="6">
    <location>
        <begin position="494"/>
        <end position="514"/>
    </location>
</feature>
<keyword evidence="1 8" id="KW-0808">Transferase</keyword>